<dbReference type="Proteomes" id="UP000030748">
    <property type="component" value="Unassembled WGS sequence"/>
</dbReference>
<name>A0A022QVM8_ERYGU</name>
<evidence type="ECO:0000313" key="2">
    <source>
        <dbReference type="Proteomes" id="UP000030748"/>
    </source>
</evidence>
<proteinExistence type="predicted"/>
<evidence type="ECO:0000313" key="1">
    <source>
        <dbReference type="EMBL" id="EYU31373.1"/>
    </source>
</evidence>
<reference evidence="1 2" key="1">
    <citation type="journal article" date="2013" name="Proc. Natl. Acad. Sci. U.S.A.">
        <title>Fine-scale variation in meiotic recombination in Mimulus inferred from population shotgun sequencing.</title>
        <authorList>
            <person name="Hellsten U."/>
            <person name="Wright K.M."/>
            <person name="Jenkins J."/>
            <person name="Shu S."/>
            <person name="Yuan Y."/>
            <person name="Wessler S.R."/>
            <person name="Schmutz J."/>
            <person name="Willis J.H."/>
            <person name="Rokhsar D.S."/>
        </authorList>
    </citation>
    <scope>NUCLEOTIDE SEQUENCE [LARGE SCALE GENOMIC DNA]</scope>
    <source>
        <strain evidence="2">cv. DUN x IM62</strain>
    </source>
</reference>
<dbReference type="AlphaFoldDB" id="A0A022QVM8"/>
<organism evidence="1 2">
    <name type="scientific">Erythranthe guttata</name>
    <name type="common">Yellow monkey flower</name>
    <name type="synonym">Mimulus guttatus</name>
    <dbReference type="NCBI Taxonomy" id="4155"/>
    <lineage>
        <taxon>Eukaryota</taxon>
        <taxon>Viridiplantae</taxon>
        <taxon>Streptophyta</taxon>
        <taxon>Embryophyta</taxon>
        <taxon>Tracheophyta</taxon>
        <taxon>Spermatophyta</taxon>
        <taxon>Magnoliopsida</taxon>
        <taxon>eudicotyledons</taxon>
        <taxon>Gunneridae</taxon>
        <taxon>Pentapetalae</taxon>
        <taxon>asterids</taxon>
        <taxon>lamiids</taxon>
        <taxon>Lamiales</taxon>
        <taxon>Phrymaceae</taxon>
        <taxon>Erythranthe</taxon>
    </lineage>
</organism>
<keyword evidence="2" id="KW-1185">Reference proteome</keyword>
<accession>A0A022QVM8</accession>
<sequence length="98" mass="11562">MDYQQQEQRQQQYNPFQLVDDFFLQDDLSYGQYYLQPPQLWYQRQQEEVFLPQPQQQQYNDRPWGAPGGVATCMLSASGDKRGAEASEYLTGLLQNFI</sequence>
<protein>
    <submittedName>
        <fullName evidence="1">Uncharacterized protein</fullName>
    </submittedName>
</protein>
<gene>
    <name evidence="1" type="ORF">MIMGU_mgv1a016978mg</name>
</gene>
<dbReference type="EMBL" id="KI630970">
    <property type="protein sequence ID" value="EYU31373.1"/>
    <property type="molecule type" value="Genomic_DNA"/>
</dbReference>